<keyword evidence="14" id="KW-1185">Reference proteome</keyword>
<dbReference type="PANTHER" id="PTHR43141">
    <property type="entry name" value="CYTOCHROME BD2 SUBUNIT II"/>
    <property type="match status" value="1"/>
</dbReference>
<feature type="transmembrane region" description="Helical" evidence="12">
    <location>
        <begin position="83"/>
        <end position="101"/>
    </location>
</feature>
<protein>
    <submittedName>
        <fullName evidence="13">Cytochrome d ubiquinol oxidase, subunit II</fullName>
    </submittedName>
</protein>
<comment type="subcellular location">
    <subcellularLocation>
        <location evidence="1">Cell membrane</location>
        <topology evidence="1">Multi-pass membrane protein</topology>
    </subcellularLocation>
</comment>
<dbReference type="GO" id="GO:0070069">
    <property type="term" value="C:cytochrome complex"/>
    <property type="evidence" value="ECO:0007669"/>
    <property type="project" value="TreeGrafter"/>
</dbReference>
<keyword evidence="9 12" id="KW-1133">Transmembrane helix</keyword>
<evidence type="ECO:0000256" key="9">
    <source>
        <dbReference type="ARBA" id="ARBA00022989"/>
    </source>
</evidence>
<dbReference type="GO" id="GO:0046872">
    <property type="term" value="F:metal ion binding"/>
    <property type="evidence" value="ECO:0007669"/>
    <property type="project" value="UniProtKB-KW"/>
</dbReference>
<keyword evidence="5" id="KW-0349">Heme</keyword>
<evidence type="ECO:0000256" key="1">
    <source>
        <dbReference type="ARBA" id="ARBA00004651"/>
    </source>
</evidence>
<dbReference type="GO" id="GO:0005886">
    <property type="term" value="C:plasma membrane"/>
    <property type="evidence" value="ECO:0007669"/>
    <property type="project" value="UniProtKB-SubCell"/>
</dbReference>
<dbReference type="PIRSF" id="PIRSF000267">
    <property type="entry name" value="Cyt_oxidse_sub2"/>
    <property type="match status" value="1"/>
</dbReference>
<dbReference type="STRING" id="640132.Srot_1245"/>
<dbReference type="PANTHER" id="PTHR43141:SF5">
    <property type="entry name" value="CYTOCHROME BD-I UBIQUINOL OXIDASE SUBUNIT 2"/>
    <property type="match status" value="1"/>
</dbReference>
<dbReference type="eggNOG" id="COG1294">
    <property type="taxonomic scope" value="Bacteria"/>
</dbReference>
<evidence type="ECO:0000256" key="10">
    <source>
        <dbReference type="ARBA" id="ARBA00023004"/>
    </source>
</evidence>
<evidence type="ECO:0000313" key="14">
    <source>
        <dbReference type="Proteomes" id="UP000002247"/>
    </source>
</evidence>
<evidence type="ECO:0000256" key="2">
    <source>
        <dbReference type="ARBA" id="ARBA00007543"/>
    </source>
</evidence>
<feature type="transmembrane region" description="Helical" evidence="12">
    <location>
        <begin position="298"/>
        <end position="321"/>
    </location>
</feature>
<keyword evidence="10" id="KW-0408">Iron</keyword>
<reference evidence="13 14" key="1">
    <citation type="journal article" date="2010" name="Stand. Genomic Sci.">
        <title>Complete genome sequence of Segniliparus rotundus type strain (CDC 1076).</title>
        <authorList>
            <person name="Sikorski J."/>
            <person name="Lapidus A."/>
            <person name="Copeland A."/>
            <person name="Misra M."/>
            <person name="Glavina Del Rio T."/>
            <person name="Nolan M."/>
            <person name="Lucas S."/>
            <person name="Chen F."/>
            <person name="Tice H."/>
            <person name="Cheng J.F."/>
            <person name="Jando M."/>
            <person name="Schneider S."/>
            <person name="Bruce D."/>
            <person name="Goodwin L."/>
            <person name="Pitluck S."/>
            <person name="Liolios K."/>
            <person name="Mikhailova N."/>
            <person name="Pati A."/>
            <person name="Ivanova N."/>
            <person name="Mavromatis K."/>
            <person name="Chen A."/>
            <person name="Palaniappan K."/>
            <person name="Chertkov O."/>
            <person name="Land M."/>
            <person name="Hauser L."/>
            <person name="Chang Y.J."/>
            <person name="Jeffries C.D."/>
            <person name="Brettin T."/>
            <person name="Detter J.C."/>
            <person name="Han C."/>
            <person name="Rohde M."/>
            <person name="Goker M."/>
            <person name="Bristow J."/>
            <person name="Eisen J.A."/>
            <person name="Markowitz V."/>
            <person name="Hugenholtz P."/>
            <person name="Kyrpides N.C."/>
            <person name="Klenk H.P."/>
        </authorList>
    </citation>
    <scope>NUCLEOTIDE SEQUENCE [LARGE SCALE GENOMIC DNA]</scope>
    <source>
        <strain evidence="14">ATCC BAA-972 / CDC 1076 / CIP 108378 / DSM 44985 / JCM 13578</strain>
    </source>
</reference>
<evidence type="ECO:0000256" key="12">
    <source>
        <dbReference type="SAM" id="Phobius"/>
    </source>
</evidence>
<keyword evidence="7" id="KW-0479">Metal-binding</keyword>
<dbReference type="EMBL" id="CP001958">
    <property type="protein sequence ID" value="ADG97715.1"/>
    <property type="molecule type" value="Genomic_DNA"/>
</dbReference>
<evidence type="ECO:0000256" key="3">
    <source>
        <dbReference type="ARBA" id="ARBA00022448"/>
    </source>
</evidence>
<sequence>MDLTHVWFFLVAVLFGGYFLLDGFDFGVGMLIPILGRGDETKRRVLLNSIGPVWDGNEVWVITAAGAMFAAFPQWYAAVFSGFYAPLLLILFGLIARVVSIEWRGKIEDPRWRRWCDAGIGLGSWLPAILWGVVFADIAVGVPLTPDGYVDGGLSDLLQPAALLGGAASCLLFLVHGAVFVALKTDGDVREAARRLATRLVFAAAAAMLALGALVALRKSDALPALAGAVGVLSLGAAALALRAVREGWSFLLTSVAVLALTVLFFGSLFPDLVVSAPFPERSITIESAASSPYTLKIMAWAALLTGPFVLVYQSWSYWVFRKRVSKAHIPPSIGLSLRPVAPAGGQPHEEN</sequence>
<keyword evidence="6 12" id="KW-0812">Transmembrane</keyword>
<feature type="transmembrane region" description="Helical" evidence="12">
    <location>
        <begin position="196"/>
        <end position="217"/>
    </location>
</feature>
<dbReference type="GO" id="GO:0019646">
    <property type="term" value="P:aerobic electron transport chain"/>
    <property type="evidence" value="ECO:0007669"/>
    <property type="project" value="TreeGrafter"/>
</dbReference>
<dbReference type="GO" id="GO:0009055">
    <property type="term" value="F:electron transfer activity"/>
    <property type="evidence" value="ECO:0007669"/>
    <property type="project" value="TreeGrafter"/>
</dbReference>
<evidence type="ECO:0000256" key="5">
    <source>
        <dbReference type="ARBA" id="ARBA00022617"/>
    </source>
</evidence>
<dbReference type="GO" id="GO:0016682">
    <property type="term" value="F:oxidoreductase activity, acting on diphenols and related substances as donors, oxygen as acceptor"/>
    <property type="evidence" value="ECO:0007669"/>
    <property type="project" value="TreeGrafter"/>
</dbReference>
<organism evidence="13 14">
    <name type="scientific">Segniliparus rotundus (strain ATCC BAA-972 / CDC 1076 / CIP 108378 / DSM 44985 / JCM 13578)</name>
    <dbReference type="NCBI Taxonomy" id="640132"/>
    <lineage>
        <taxon>Bacteria</taxon>
        <taxon>Bacillati</taxon>
        <taxon>Actinomycetota</taxon>
        <taxon>Actinomycetes</taxon>
        <taxon>Mycobacteriales</taxon>
        <taxon>Segniliparaceae</taxon>
        <taxon>Segniliparus</taxon>
    </lineage>
</organism>
<dbReference type="RefSeq" id="WP_013138171.1">
    <property type="nucleotide sequence ID" value="NC_014168.1"/>
</dbReference>
<keyword evidence="4" id="KW-1003">Cell membrane</keyword>
<comment type="similarity">
    <text evidence="2">Belongs to the cytochrome ubiquinol oxidase subunit 2 family.</text>
</comment>
<evidence type="ECO:0000313" key="13">
    <source>
        <dbReference type="EMBL" id="ADG97715.1"/>
    </source>
</evidence>
<evidence type="ECO:0000256" key="11">
    <source>
        <dbReference type="ARBA" id="ARBA00023136"/>
    </source>
</evidence>
<dbReference type="AlphaFoldDB" id="D6ZFJ1"/>
<evidence type="ECO:0000256" key="6">
    <source>
        <dbReference type="ARBA" id="ARBA00022692"/>
    </source>
</evidence>
<accession>D6ZFJ1</accession>
<feature type="transmembrane region" description="Helical" evidence="12">
    <location>
        <begin position="162"/>
        <end position="184"/>
    </location>
</feature>
<dbReference type="KEGG" id="srt:Srot_1245"/>
<evidence type="ECO:0000256" key="8">
    <source>
        <dbReference type="ARBA" id="ARBA00022982"/>
    </source>
</evidence>
<dbReference type="Proteomes" id="UP000002247">
    <property type="component" value="Chromosome"/>
</dbReference>
<keyword evidence="11 12" id="KW-0472">Membrane</keyword>
<evidence type="ECO:0000256" key="4">
    <source>
        <dbReference type="ARBA" id="ARBA00022475"/>
    </source>
</evidence>
<proteinExistence type="inferred from homology"/>
<dbReference type="NCBIfam" id="TIGR00203">
    <property type="entry name" value="cydB"/>
    <property type="match status" value="1"/>
</dbReference>
<feature type="transmembrane region" description="Helical" evidence="12">
    <location>
        <begin position="223"/>
        <end position="242"/>
    </location>
</feature>
<dbReference type="Pfam" id="PF02322">
    <property type="entry name" value="Cyt_bd_oxida_II"/>
    <property type="match status" value="1"/>
</dbReference>
<keyword evidence="3" id="KW-0813">Transport</keyword>
<feature type="transmembrane region" description="Helical" evidence="12">
    <location>
        <begin position="6"/>
        <end position="36"/>
    </location>
</feature>
<evidence type="ECO:0000256" key="7">
    <source>
        <dbReference type="ARBA" id="ARBA00022723"/>
    </source>
</evidence>
<gene>
    <name evidence="13" type="ordered locus">Srot_1245</name>
</gene>
<feature type="transmembrane region" description="Helical" evidence="12">
    <location>
        <begin position="249"/>
        <end position="270"/>
    </location>
</feature>
<dbReference type="OrthoDB" id="9776710at2"/>
<feature type="transmembrane region" description="Helical" evidence="12">
    <location>
        <begin position="122"/>
        <end position="142"/>
    </location>
</feature>
<dbReference type="InterPro" id="IPR003317">
    <property type="entry name" value="Cyt-d_oxidase_su2"/>
</dbReference>
<keyword evidence="8" id="KW-0249">Electron transport</keyword>
<name>D6ZFJ1_SEGRD</name>
<dbReference type="HOGENOM" id="CLU_049294_0_1_11"/>